<feature type="compositionally biased region" description="Polar residues" evidence="1">
    <location>
        <begin position="97"/>
        <end position="112"/>
    </location>
</feature>
<feature type="compositionally biased region" description="Basic and acidic residues" evidence="1">
    <location>
        <begin position="226"/>
        <end position="241"/>
    </location>
</feature>
<feature type="region of interest" description="Disordered" evidence="1">
    <location>
        <begin position="1"/>
        <end position="20"/>
    </location>
</feature>
<feature type="region of interest" description="Disordered" evidence="1">
    <location>
        <begin position="226"/>
        <end position="469"/>
    </location>
</feature>
<dbReference type="AlphaFoldDB" id="A0A9P7ST73"/>
<feature type="domain" description="DUF8035" evidence="2">
    <location>
        <begin position="783"/>
        <end position="836"/>
    </location>
</feature>
<accession>A0A9P7ST73</accession>
<feature type="compositionally biased region" description="Polar residues" evidence="1">
    <location>
        <begin position="614"/>
        <end position="623"/>
    </location>
</feature>
<feature type="region of interest" description="Disordered" evidence="1">
    <location>
        <begin position="78"/>
        <end position="206"/>
    </location>
</feature>
<feature type="compositionally biased region" description="Low complexity" evidence="1">
    <location>
        <begin position="148"/>
        <end position="157"/>
    </location>
</feature>
<feature type="compositionally biased region" description="Polar residues" evidence="1">
    <location>
        <begin position="8"/>
        <end position="19"/>
    </location>
</feature>
<feature type="compositionally biased region" description="Basic and acidic residues" evidence="1">
    <location>
        <begin position="291"/>
        <end position="303"/>
    </location>
</feature>
<evidence type="ECO:0000256" key="1">
    <source>
        <dbReference type="SAM" id="MobiDB-lite"/>
    </source>
</evidence>
<feature type="compositionally biased region" description="Basic and acidic residues" evidence="1">
    <location>
        <begin position="665"/>
        <end position="675"/>
    </location>
</feature>
<sequence length="951" mass="108541">MPDRYQGYTPTVPSRTSIYNPARASVPTSIGHSSMYAGDMHVVPSASHGHHITPRGYTTSVNAAGVPTTTRTYAVVQKDSRAVSKSRDISRPRRSTLDSSSRPPVIITTTQLDRPHASSSHTSHARSGSPTRDDYRVSDDQIYSEPASSVRSRSSTRPYHVLNSNTTSGRYRERSDSHLSAHDYEPYHTSRSSVTHPSDPRHSTAAIDYGTEGYQYTNAGELVKYDLDHSTPGRPSRRQDSLDGGYHRPNTYDVDRRNSNVNTAHELSRFQNGPSRHAEGRGGGPPPSTRGFDKINRGYDARDAPPATSGQSLASSTLAHLERPGSTNGRRPRPLSLHQEGDLRSSHHDEYNRTREDERHMRDLRDRDRGRDYERRGEPSRYQDDSVASRGFGIRTDLLGTSADGRDRRRDTRLDEPRRRSDEDLCYGHDRDKNGRRRSRLSPVEDLRGRGQRVSSEDGHDRSERSRVRDSLATGLGAVATAIGLVPAVFKSQDKREQDTSQPPRRRSPLEERDTRKDVPRQQRGPEPGPSHERPREPTREKQSVRNSPPLMIREKDPAQERDPLREIIRDKEPVREREYLRQRDSIRGERDYVRESVREDARAFSDPVRRSYTDAQSSSQAARHSDSDSDDTKRRRRSRNSNLFDPNDASDLKQLKEQLASMDAKPRDRDRDTNRPAAADRLSRARSQSPSKDRASHGSPSQDYSRQDLGDEQRGREVVSPGSDNNKQVRVVSPPKEKPDGKPLRGILKQPKASFPEENNPVREGVAPHKEDKKLKEVPPGARWTKINRKIVNPDALTMGKERFEVRDDFVIVLRVLSKDEIQDYAAATQVLRERRRNKHDSGRDRDHDGERSIGDDDVEDSDRPRRHRRAREGRDGEEGPGHEEGRERKRDDEGRRSHRQYDEEEYHGRSKEGEGHRHGQHSSRSFKEREKEREREREREMEAKGESKG</sequence>
<feature type="compositionally biased region" description="Basic and acidic residues" evidence="1">
    <location>
        <begin position="170"/>
        <end position="188"/>
    </location>
</feature>
<feature type="region of interest" description="Disordered" evidence="1">
    <location>
        <begin position="831"/>
        <end position="951"/>
    </location>
</feature>
<dbReference type="OrthoDB" id="5418088at2759"/>
<gene>
    <name evidence="3" type="ORF">E4U56_004911</name>
</gene>
<feature type="compositionally biased region" description="Basic and acidic residues" evidence="1">
    <location>
        <begin position="874"/>
        <end position="919"/>
    </location>
</feature>
<proteinExistence type="predicted"/>
<feature type="compositionally biased region" description="Basic and acidic residues" evidence="1">
    <location>
        <begin position="404"/>
        <end position="433"/>
    </location>
</feature>
<reference evidence="3" key="1">
    <citation type="journal article" date="2020" name="bioRxiv">
        <title>Whole genome comparisons of ergot fungi reveals the divergence and evolution of species within the genus Claviceps are the result of varying mechanisms driving genome evolution and host range expansion.</title>
        <authorList>
            <person name="Wyka S.A."/>
            <person name="Mondo S.J."/>
            <person name="Liu M."/>
            <person name="Dettman J."/>
            <person name="Nalam V."/>
            <person name="Broders K.D."/>
        </authorList>
    </citation>
    <scope>NUCLEOTIDE SEQUENCE</scope>
    <source>
        <strain evidence="3">CCC 1102</strain>
    </source>
</reference>
<dbReference type="Pfam" id="PF26118">
    <property type="entry name" value="DUF8035"/>
    <property type="match status" value="1"/>
</dbReference>
<comment type="caution">
    <text evidence="3">The sequence shown here is derived from an EMBL/GenBank/DDBJ whole genome shotgun (WGS) entry which is preliminary data.</text>
</comment>
<feature type="compositionally biased region" description="Basic and acidic residues" evidence="1">
    <location>
        <begin position="624"/>
        <end position="634"/>
    </location>
</feature>
<dbReference type="Proteomes" id="UP000784919">
    <property type="component" value="Unassembled WGS sequence"/>
</dbReference>
<feature type="compositionally biased region" description="Basic and acidic residues" evidence="1">
    <location>
        <begin position="508"/>
        <end position="521"/>
    </location>
</feature>
<feature type="compositionally biased region" description="Basic and acidic residues" evidence="1">
    <location>
        <begin position="339"/>
        <end position="384"/>
    </location>
</feature>
<feature type="compositionally biased region" description="Basic and acidic residues" evidence="1">
    <location>
        <begin position="78"/>
        <end position="91"/>
    </location>
</feature>
<feature type="compositionally biased region" description="Basic and acidic residues" evidence="1">
    <location>
        <begin position="530"/>
        <end position="544"/>
    </location>
</feature>
<evidence type="ECO:0000313" key="4">
    <source>
        <dbReference type="Proteomes" id="UP000784919"/>
    </source>
</evidence>
<feature type="compositionally biased region" description="Polar residues" evidence="1">
    <location>
        <begin position="259"/>
        <end position="274"/>
    </location>
</feature>
<dbReference type="InterPro" id="IPR058348">
    <property type="entry name" value="DUF8035"/>
</dbReference>
<name>A0A9P7ST73_9HYPO</name>
<feature type="compositionally biased region" description="Basic and acidic residues" evidence="1">
    <location>
        <begin position="706"/>
        <end position="718"/>
    </location>
</feature>
<dbReference type="PANTHER" id="PTHR42081">
    <property type="entry name" value="ZINC FINGER PROTEIN DHHC DOMAIN CONTAINING PROTEIN"/>
    <property type="match status" value="1"/>
</dbReference>
<feature type="compositionally biased region" description="Low complexity" evidence="1">
    <location>
        <begin position="117"/>
        <end position="130"/>
    </location>
</feature>
<feature type="compositionally biased region" description="Basic and acidic residues" evidence="1">
    <location>
        <begin position="767"/>
        <end position="778"/>
    </location>
</feature>
<protein>
    <recommendedName>
        <fullName evidence="2">DUF8035 domain-containing protein</fullName>
    </recommendedName>
</protein>
<feature type="compositionally biased region" description="Basic and acidic residues" evidence="1">
    <location>
        <begin position="927"/>
        <end position="951"/>
    </location>
</feature>
<dbReference type="PANTHER" id="PTHR42081:SF2">
    <property type="entry name" value="NIPPED-B-LIKE PROTEIN B"/>
    <property type="match status" value="1"/>
</dbReference>
<feature type="compositionally biased region" description="Basic and acidic residues" evidence="1">
    <location>
        <begin position="553"/>
        <end position="613"/>
    </location>
</feature>
<feature type="region of interest" description="Disordered" evidence="1">
    <location>
        <begin position="490"/>
        <end position="782"/>
    </location>
</feature>
<evidence type="ECO:0000259" key="2">
    <source>
        <dbReference type="Pfam" id="PF26118"/>
    </source>
</evidence>
<organism evidence="3 4">
    <name type="scientific">Claviceps arundinis</name>
    <dbReference type="NCBI Taxonomy" id="1623583"/>
    <lineage>
        <taxon>Eukaryota</taxon>
        <taxon>Fungi</taxon>
        <taxon>Dikarya</taxon>
        <taxon>Ascomycota</taxon>
        <taxon>Pezizomycotina</taxon>
        <taxon>Sordariomycetes</taxon>
        <taxon>Hypocreomycetidae</taxon>
        <taxon>Hypocreales</taxon>
        <taxon>Clavicipitaceae</taxon>
        <taxon>Claviceps</taxon>
    </lineage>
</organism>
<feature type="compositionally biased region" description="Basic and acidic residues" evidence="1">
    <location>
        <begin position="841"/>
        <end position="856"/>
    </location>
</feature>
<evidence type="ECO:0000313" key="3">
    <source>
        <dbReference type="EMBL" id="KAG5974140.1"/>
    </source>
</evidence>
<feature type="compositionally biased region" description="Polar residues" evidence="1">
    <location>
        <begin position="308"/>
        <end position="318"/>
    </location>
</feature>
<feature type="compositionally biased region" description="Basic and acidic residues" evidence="1">
    <location>
        <begin position="443"/>
        <end position="469"/>
    </location>
</feature>
<dbReference type="EMBL" id="SRPS01000033">
    <property type="protein sequence ID" value="KAG5974140.1"/>
    <property type="molecule type" value="Genomic_DNA"/>
</dbReference>